<sequence>MDNFQFYPTGPMLATKMWAKFKNRDFRRVLEGSAGEGDLALAGKRRGDLYHRSSIDIDVCEIDVTKHPILREKGLNVVGLDFLQFAGAGAIYSHICLNPPFKDGVRHALHAWNLLWDGELVVLLNAETIRNPFSQERRHLVDLIEQHGEVEFITDAFKTDDVRRKADVEVALVYLRKVADTKTDIIGNLFDELQSDKQTASGLSAGFSEDLLPSLPNTAIENLVLTFNAAVRAMREATFAQAKSNYYTAMLGETMAMRDSGQSTKQDGSVSFVQERLAREYHDLKDRAWASVLRSTNVREHLSSAAQQRLESEFKDIKKLEFTVANIHGFLHGLISSKGAIFEDMCCDVFDLFTKYHSENTVYFKGWKSNDRHRQAGMRLRTTRVILPNHRTESYCRSMDYRSMQLLGDFDKVFAVLDGKRVPEVGLVDIFTNRFADLRAGERVESSYFDVRYYPAAGTIHFFAKSAVLIDRLNRMVGRKRAWLPPENERVSDAFWLQYDKAEKFDKQVRAEVKKRAQGRSEWGWVGPLDTAFGNRGRGDEEAIGSAQQLLAEALVTVLEQNGISTDFRLTDESPKPQQPLLLELA</sequence>
<dbReference type="AlphaFoldDB" id="A0A6B3SHC5"/>
<name>A0A6B3SHC5_9BURK</name>
<dbReference type="RefSeq" id="WP_163960557.1">
    <property type="nucleotide sequence ID" value="NZ_JAAIVB010000011.1"/>
</dbReference>
<accession>A0A6B3SHC5</accession>
<feature type="domain" description="DUF4942" evidence="1">
    <location>
        <begin position="282"/>
        <end position="482"/>
    </location>
</feature>
<dbReference type="SUPFAM" id="SSF53335">
    <property type="entry name" value="S-adenosyl-L-methionine-dependent methyltransferases"/>
    <property type="match status" value="1"/>
</dbReference>
<dbReference type="InterPro" id="IPR029063">
    <property type="entry name" value="SAM-dependent_MTases_sf"/>
</dbReference>
<comment type="caution">
    <text evidence="2">The sequence shown here is derived from an EMBL/GenBank/DDBJ whole genome shotgun (WGS) entry which is preliminary data.</text>
</comment>
<gene>
    <name evidence="2" type="ORF">G3574_03085</name>
</gene>
<protein>
    <submittedName>
        <fullName evidence="2">DUF4942 domain-containing protein</fullName>
    </submittedName>
</protein>
<proteinExistence type="predicted"/>
<evidence type="ECO:0000313" key="3">
    <source>
        <dbReference type="Proteomes" id="UP000482155"/>
    </source>
</evidence>
<dbReference type="InterPro" id="IPR031339">
    <property type="entry name" value="DUF4942"/>
</dbReference>
<evidence type="ECO:0000313" key="2">
    <source>
        <dbReference type="EMBL" id="NEX60053.1"/>
    </source>
</evidence>
<organism evidence="2 3">
    <name type="scientific">Noviherbaspirillum galbum</name>
    <dbReference type="NCBI Taxonomy" id="2709383"/>
    <lineage>
        <taxon>Bacteria</taxon>
        <taxon>Pseudomonadati</taxon>
        <taxon>Pseudomonadota</taxon>
        <taxon>Betaproteobacteria</taxon>
        <taxon>Burkholderiales</taxon>
        <taxon>Oxalobacteraceae</taxon>
        <taxon>Noviherbaspirillum</taxon>
    </lineage>
</organism>
<dbReference type="Pfam" id="PF13708">
    <property type="entry name" value="DUF4942"/>
    <property type="match status" value="1"/>
</dbReference>
<evidence type="ECO:0000259" key="1">
    <source>
        <dbReference type="Pfam" id="PF13708"/>
    </source>
</evidence>
<dbReference type="EMBL" id="JAAIVB010000011">
    <property type="protein sequence ID" value="NEX60053.1"/>
    <property type="molecule type" value="Genomic_DNA"/>
</dbReference>
<dbReference type="Proteomes" id="UP000482155">
    <property type="component" value="Unassembled WGS sequence"/>
</dbReference>
<reference evidence="2 3" key="1">
    <citation type="submission" date="2020-02" db="EMBL/GenBank/DDBJ databases">
        <authorList>
            <person name="Kim M.K."/>
        </authorList>
    </citation>
    <scope>NUCLEOTIDE SEQUENCE [LARGE SCALE GENOMIC DNA]</scope>
    <source>
        <strain evidence="2 3">17J57-3</strain>
    </source>
</reference>
<keyword evidence="3" id="KW-1185">Reference proteome</keyword>